<keyword evidence="5" id="KW-0408">Iron</keyword>
<dbReference type="EMBL" id="SMAK01000001">
    <property type="protein sequence ID" value="TCT13574.1"/>
    <property type="molecule type" value="Genomic_DNA"/>
</dbReference>
<reference evidence="9 10" key="1">
    <citation type="submission" date="2019-03" db="EMBL/GenBank/DDBJ databases">
        <title>Genomic Encyclopedia of Type Strains, Phase IV (KMG-IV): sequencing the most valuable type-strain genomes for metagenomic binning, comparative biology and taxonomic classification.</title>
        <authorList>
            <person name="Goeker M."/>
        </authorList>
    </citation>
    <scope>NUCLEOTIDE SEQUENCE [LARGE SCALE GENOMIC DNA]</scope>
    <source>
        <strain evidence="9 10">DSM 19345</strain>
    </source>
</reference>
<evidence type="ECO:0000259" key="8">
    <source>
        <dbReference type="Pfam" id="PF03460"/>
    </source>
</evidence>
<dbReference type="AlphaFoldDB" id="A0A4R3MJI5"/>
<evidence type="ECO:0000256" key="1">
    <source>
        <dbReference type="ARBA" id="ARBA00022485"/>
    </source>
</evidence>
<dbReference type="InterPro" id="IPR051329">
    <property type="entry name" value="NIR_SIR_4Fe-4S"/>
</dbReference>
<comment type="caution">
    <text evidence="9">The sequence shown here is derived from an EMBL/GenBank/DDBJ whole genome shotgun (WGS) entry which is preliminary data.</text>
</comment>
<evidence type="ECO:0000256" key="3">
    <source>
        <dbReference type="ARBA" id="ARBA00022723"/>
    </source>
</evidence>
<accession>A0A4R3MJI5</accession>
<protein>
    <submittedName>
        <fullName evidence="9">Precorrin-3B synthase</fullName>
    </submittedName>
</protein>
<dbReference type="GO" id="GO:0051539">
    <property type="term" value="F:4 iron, 4 sulfur cluster binding"/>
    <property type="evidence" value="ECO:0007669"/>
    <property type="project" value="UniProtKB-KW"/>
</dbReference>
<dbReference type="InterPro" id="IPR036136">
    <property type="entry name" value="Nit/Sulf_reduc_fer-like_dom_sf"/>
</dbReference>
<dbReference type="GO" id="GO:0016491">
    <property type="term" value="F:oxidoreductase activity"/>
    <property type="evidence" value="ECO:0007669"/>
    <property type="project" value="UniProtKB-KW"/>
</dbReference>
<dbReference type="InterPro" id="IPR005117">
    <property type="entry name" value="NiRdtase/SiRdtase_haem-b_fer"/>
</dbReference>
<keyword evidence="1" id="KW-0004">4Fe-4S</keyword>
<dbReference type="Gene3D" id="3.30.413.10">
    <property type="entry name" value="Sulfite Reductase Hemoprotein, domain 1"/>
    <property type="match status" value="1"/>
</dbReference>
<evidence type="ECO:0000313" key="10">
    <source>
        <dbReference type="Proteomes" id="UP000295678"/>
    </source>
</evidence>
<keyword evidence="3" id="KW-0479">Metal-binding</keyword>
<gene>
    <name evidence="9" type="ORF">EDC22_101442</name>
</gene>
<sequence>MTAQRYGWCPSIATPMAARDGLLVRVKPPAATLPADAARALADAAADCGNGLIDLTSRSNLQFRGLRTASVADFAAMTRAHGLAAADDAVETVRNVTCDPLGPDDPGAAVDSHAIARGIEALLAEDPRLRALPPKFGFLVDCGVALPIPDATTDIMLRALGDELDLTLDGGSVRLTAAAADAPALARRLARAFLALAGPAEVAPFRMRDLVAAVGEDAVLAAAGVAEDFRLKSGPGENEAASGGTGGDAITTSTAASSARAAASSTSHPDGFRASGSVVAAASPKPMYAAPETNSPVGYLRCGETGVFVVGVPRGRLEAAALRVLADLADRFGDATLRTTPWRALALPGISVRDAGAVAETAIRLGLIVDGADPRRALPGYPFEKGPWPVSSRSETASR</sequence>
<dbReference type="GO" id="GO:0046872">
    <property type="term" value="F:metal ion binding"/>
    <property type="evidence" value="ECO:0007669"/>
    <property type="project" value="UniProtKB-KW"/>
</dbReference>
<feature type="domain" description="Nitrite/Sulfite reductase ferredoxin-like" evidence="8">
    <location>
        <begin position="309"/>
        <end position="360"/>
    </location>
</feature>
<evidence type="ECO:0000256" key="4">
    <source>
        <dbReference type="ARBA" id="ARBA00023002"/>
    </source>
</evidence>
<dbReference type="PANTHER" id="PTHR32439">
    <property type="entry name" value="FERREDOXIN--NITRITE REDUCTASE, CHLOROPLASTIC"/>
    <property type="match status" value="1"/>
</dbReference>
<evidence type="ECO:0000256" key="2">
    <source>
        <dbReference type="ARBA" id="ARBA00022617"/>
    </source>
</evidence>
<dbReference type="Proteomes" id="UP000295678">
    <property type="component" value="Unassembled WGS sequence"/>
</dbReference>
<proteinExistence type="predicted"/>
<dbReference type="RefSeq" id="WP_132804948.1">
    <property type="nucleotide sequence ID" value="NZ_SMAK01000001.1"/>
</dbReference>
<dbReference type="Gene3D" id="3.90.480.20">
    <property type="match status" value="1"/>
</dbReference>
<dbReference type="InterPro" id="IPR045854">
    <property type="entry name" value="NO2/SO3_Rdtase_4Fe4S_sf"/>
</dbReference>
<keyword evidence="10" id="KW-1185">Reference proteome</keyword>
<dbReference type="Gene3D" id="3.90.480.10">
    <property type="entry name" value="Sulfite Reductase Hemoprotein,Domain 2"/>
    <property type="match status" value="1"/>
</dbReference>
<dbReference type="SUPFAM" id="SSF56014">
    <property type="entry name" value="Nitrite and sulphite reductase 4Fe-4S domain-like"/>
    <property type="match status" value="1"/>
</dbReference>
<evidence type="ECO:0000256" key="6">
    <source>
        <dbReference type="ARBA" id="ARBA00023014"/>
    </source>
</evidence>
<organism evidence="9 10">
    <name type="scientific">Tepidamorphus gemmatus</name>
    <dbReference type="NCBI Taxonomy" id="747076"/>
    <lineage>
        <taxon>Bacteria</taxon>
        <taxon>Pseudomonadati</taxon>
        <taxon>Pseudomonadota</taxon>
        <taxon>Alphaproteobacteria</taxon>
        <taxon>Hyphomicrobiales</taxon>
        <taxon>Tepidamorphaceae</taxon>
        <taxon>Tepidamorphus</taxon>
    </lineage>
</organism>
<dbReference type="SUPFAM" id="SSF55124">
    <property type="entry name" value="Nitrite/Sulfite reductase N-terminal domain-like"/>
    <property type="match status" value="2"/>
</dbReference>
<keyword evidence="2" id="KW-0349">Heme</keyword>
<dbReference type="Pfam" id="PF03460">
    <property type="entry name" value="NIR_SIR_ferr"/>
    <property type="match status" value="2"/>
</dbReference>
<feature type="region of interest" description="Disordered" evidence="7">
    <location>
        <begin position="232"/>
        <end position="255"/>
    </location>
</feature>
<keyword evidence="4" id="KW-0560">Oxidoreductase</keyword>
<name>A0A4R3MJI5_9HYPH</name>
<keyword evidence="6" id="KW-0411">Iron-sulfur</keyword>
<dbReference type="OrthoDB" id="7459360at2"/>
<dbReference type="PANTHER" id="PTHR32439:SF9">
    <property type="entry name" value="BLR3264 PROTEIN"/>
    <property type="match status" value="1"/>
</dbReference>
<feature type="domain" description="Nitrite/Sulfite reductase ferredoxin-like" evidence="8">
    <location>
        <begin position="19"/>
        <end position="77"/>
    </location>
</feature>
<evidence type="ECO:0000256" key="5">
    <source>
        <dbReference type="ARBA" id="ARBA00023004"/>
    </source>
</evidence>
<evidence type="ECO:0000256" key="7">
    <source>
        <dbReference type="SAM" id="MobiDB-lite"/>
    </source>
</evidence>
<evidence type="ECO:0000313" key="9">
    <source>
        <dbReference type="EMBL" id="TCT13574.1"/>
    </source>
</evidence>